<dbReference type="InterPro" id="IPR008271">
    <property type="entry name" value="Ser/Thr_kinase_AS"/>
</dbReference>
<dbReference type="SMART" id="SM00220">
    <property type="entry name" value="S_TKc"/>
    <property type="match status" value="1"/>
</dbReference>
<dbReference type="SUPFAM" id="SSF48452">
    <property type="entry name" value="TPR-like"/>
    <property type="match status" value="1"/>
</dbReference>
<name>A0A0C1ZP79_9BACT</name>
<dbReference type="InterPro" id="IPR050167">
    <property type="entry name" value="Ser_Thr_protein_kinase"/>
</dbReference>
<dbReference type="PROSITE" id="PS00108">
    <property type="entry name" value="PROTEIN_KINASE_ST"/>
    <property type="match status" value="1"/>
</dbReference>
<protein>
    <submittedName>
        <fullName evidence="2">Serine/threonine protein kinase</fullName>
    </submittedName>
</protein>
<dbReference type="GO" id="GO:0007165">
    <property type="term" value="P:signal transduction"/>
    <property type="evidence" value="ECO:0007669"/>
    <property type="project" value="TreeGrafter"/>
</dbReference>
<dbReference type="EMBL" id="JMCC02000002">
    <property type="protein sequence ID" value="KIG19384.1"/>
    <property type="molecule type" value="Genomic_DNA"/>
</dbReference>
<dbReference type="InterPro" id="IPR011009">
    <property type="entry name" value="Kinase-like_dom_sf"/>
</dbReference>
<dbReference type="PANTHER" id="PTHR23257">
    <property type="entry name" value="SERINE-THREONINE PROTEIN KINASE"/>
    <property type="match status" value="1"/>
</dbReference>
<evidence type="ECO:0000313" key="2">
    <source>
        <dbReference type="EMBL" id="KIG19384.1"/>
    </source>
</evidence>
<keyword evidence="2" id="KW-0808">Transferase</keyword>
<feature type="domain" description="Protein kinase" evidence="1">
    <location>
        <begin position="1"/>
        <end position="202"/>
    </location>
</feature>
<dbReference type="PROSITE" id="PS50011">
    <property type="entry name" value="PROTEIN_KINASE_DOM"/>
    <property type="match status" value="1"/>
</dbReference>
<dbReference type="GO" id="GO:0005737">
    <property type="term" value="C:cytoplasm"/>
    <property type="evidence" value="ECO:0007669"/>
    <property type="project" value="TreeGrafter"/>
</dbReference>
<dbReference type="InterPro" id="IPR011990">
    <property type="entry name" value="TPR-like_helical_dom_sf"/>
</dbReference>
<dbReference type="CDD" id="cd14014">
    <property type="entry name" value="STKc_PknB_like"/>
    <property type="match status" value="1"/>
</dbReference>
<keyword evidence="2" id="KW-0723">Serine/threonine-protein kinase</keyword>
<accession>A0A0C1ZP79</accession>
<dbReference type="Proteomes" id="UP000031599">
    <property type="component" value="Unassembled WGS sequence"/>
</dbReference>
<comment type="caution">
    <text evidence="2">The sequence shown here is derived from an EMBL/GenBank/DDBJ whole genome shotgun (WGS) entry which is preliminary data.</text>
</comment>
<dbReference type="Pfam" id="PF00069">
    <property type="entry name" value="Pkinase"/>
    <property type="match status" value="1"/>
</dbReference>
<keyword evidence="2" id="KW-0418">Kinase</keyword>
<dbReference type="SUPFAM" id="SSF56112">
    <property type="entry name" value="Protein kinase-like (PK-like)"/>
    <property type="match status" value="1"/>
</dbReference>
<sequence>MLALVEHPNVISVIDVGLFQLHFIALVMPYMPGGTLEEREFLGPWKDTLEVALQIGRGLAAIHDAGILHRDLKPNNILFDADGRPFVADLGLACLVNDSLDMGDRVGTKEYMAPAVVERGFLDVRDDLYAYCMIVYEMFHGHSPFASMADRERGRVSKPSRADRVPRSIDKILARGLAPDAGKRWPNMAALLGALEAVHQPAKPGWPWTAAVCGVAIAASVAVGLLVSAQPAHADACEDISGELASIWDDEIQSELRGAFGNRQAGDGLDRWAGRWVDVRAAECSAAKASGASTKPSPCSASLRDRFQATVQAFRTPHLREGLSYATVIAELPDPDHCIDHPHDAEWGYGGLLELRNIDVEVQALVGMGDLEVARDRQQSYMNLSLELRSDYGVARAMFWRGEIRRLDGELDGAVQDFERAYEEAWAMGLGVFGAEVQMKLAAVAGARGEFGSVDAYALGARGVFVEYRPDRVAELLQVHGLGLLAGPENVRERGVALLLHAVELREAELQNHGGTRERLSAAHESYARGLLAVHRAGEALEYLELALRVHQEEFGHGSWRTRALLMLKFFAFVELGRLANAETVERGLLKLDADNEAWGRYTEDAFTLANRYSATGEFRRAAEVLQAGRHMASQHGSQEEVWRFDIAIEELVGG</sequence>
<dbReference type="InterPro" id="IPR000719">
    <property type="entry name" value="Prot_kinase_dom"/>
</dbReference>
<evidence type="ECO:0000313" key="3">
    <source>
        <dbReference type="Proteomes" id="UP000031599"/>
    </source>
</evidence>
<proteinExistence type="predicted"/>
<reference evidence="2 3" key="1">
    <citation type="submission" date="2014-12" db="EMBL/GenBank/DDBJ databases">
        <title>Genome assembly of Enhygromyxa salina DSM 15201.</title>
        <authorList>
            <person name="Sharma G."/>
            <person name="Subramanian S."/>
        </authorList>
    </citation>
    <scope>NUCLEOTIDE SEQUENCE [LARGE SCALE GENOMIC DNA]</scope>
    <source>
        <strain evidence="2 3">DSM 15201</strain>
    </source>
</reference>
<organism evidence="2 3">
    <name type="scientific">Enhygromyxa salina</name>
    <dbReference type="NCBI Taxonomy" id="215803"/>
    <lineage>
        <taxon>Bacteria</taxon>
        <taxon>Pseudomonadati</taxon>
        <taxon>Myxococcota</taxon>
        <taxon>Polyangia</taxon>
        <taxon>Nannocystales</taxon>
        <taxon>Nannocystaceae</taxon>
        <taxon>Enhygromyxa</taxon>
    </lineage>
</organism>
<dbReference type="Gene3D" id="1.10.510.10">
    <property type="entry name" value="Transferase(Phosphotransferase) domain 1"/>
    <property type="match status" value="1"/>
</dbReference>
<evidence type="ECO:0000259" key="1">
    <source>
        <dbReference type="PROSITE" id="PS50011"/>
    </source>
</evidence>
<dbReference type="GO" id="GO:0004674">
    <property type="term" value="F:protein serine/threonine kinase activity"/>
    <property type="evidence" value="ECO:0007669"/>
    <property type="project" value="UniProtKB-KW"/>
</dbReference>
<gene>
    <name evidence="2" type="ORF">DB30_02665</name>
</gene>
<dbReference type="GO" id="GO:0005524">
    <property type="term" value="F:ATP binding"/>
    <property type="evidence" value="ECO:0007669"/>
    <property type="project" value="InterPro"/>
</dbReference>
<dbReference type="AlphaFoldDB" id="A0A0C1ZP79"/>
<dbReference type="PANTHER" id="PTHR23257:SF963">
    <property type="entry name" value="AT08303P"/>
    <property type="match status" value="1"/>
</dbReference>
<dbReference type="Gene3D" id="1.25.40.10">
    <property type="entry name" value="Tetratricopeptide repeat domain"/>
    <property type="match status" value="1"/>
</dbReference>